<dbReference type="InterPro" id="IPR038765">
    <property type="entry name" value="Papain-like_cys_pep_sf"/>
</dbReference>
<dbReference type="SUPFAM" id="SSF54001">
    <property type="entry name" value="Cysteine proteinases"/>
    <property type="match status" value="1"/>
</dbReference>
<reference evidence="1 2" key="1">
    <citation type="submission" date="2021-01" db="EMBL/GenBank/DDBJ databases">
        <title>Actinoplanes sp. nov. LDG1-06 isolated from lichen.</title>
        <authorList>
            <person name="Saeng-In P."/>
            <person name="Phongsopitanun W."/>
            <person name="Kanchanasin P."/>
            <person name="Yuki M."/>
            <person name="Kudo T."/>
            <person name="Ohkuma M."/>
            <person name="Tanasupawat S."/>
        </authorList>
    </citation>
    <scope>NUCLEOTIDE SEQUENCE [LARGE SCALE GENOMIC DNA]</scope>
    <source>
        <strain evidence="1 2">LDG1-06</strain>
    </source>
</reference>
<evidence type="ECO:0000313" key="2">
    <source>
        <dbReference type="Proteomes" id="UP000632138"/>
    </source>
</evidence>
<sequence>MKTSVMTDLGRHAAAVAELPGDVESIVRTVQGLLIHEAWAGSYGVTVADPETANLRRTEDLLDAAGDRPLTEAREPADRVSTMCRSFTVVTVAMLRAHGHDARARCGFGAYFTPGRYDDHWVVEVGGRLVDAQIDDLQREALKLDFDPLDVPRDRFLPGPEAWRLVRSGEKDPELFGHPPAGMAGLWFVAGNVIRDRAAVEALPWDDWEPMPGPEDEVDVALIDRIAAGEERVDPPAKVFNFRRGVLEPLVSP</sequence>
<proteinExistence type="predicted"/>
<comment type="caution">
    <text evidence="1">The sequence shown here is derived from an EMBL/GenBank/DDBJ whole genome shotgun (WGS) entry which is preliminary data.</text>
</comment>
<protein>
    <submittedName>
        <fullName evidence="1">Transglutaminase domain-containing protein</fullName>
    </submittedName>
</protein>
<organism evidence="1 2">
    <name type="scientific">Paractinoplanes ovalisporus</name>
    <dbReference type="NCBI Taxonomy" id="2810368"/>
    <lineage>
        <taxon>Bacteria</taxon>
        <taxon>Bacillati</taxon>
        <taxon>Actinomycetota</taxon>
        <taxon>Actinomycetes</taxon>
        <taxon>Micromonosporales</taxon>
        <taxon>Micromonosporaceae</taxon>
        <taxon>Paractinoplanes</taxon>
    </lineage>
</organism>
<dbReference type="Proteomes" id="UP000632138">
    <property type="component" value="Unassembled WGS sequence"/>
</dbReference>
<accession>A0ABS2A8Q9</accession>
<dbReference type="RefSeq" id="WP_203376134.1">
    <property type="nucleotide sequence ID" value="NZ_JAENHP010000003.1"/>
</dbReference>
<gene>
    <name evidence="1" type="ORF">JIG36_11740</name>
</gene>
<dbReference type="EMBL" id="JAENHP010000003">
    <property type="protein sequence ID" value="MBM2616229.1"/>
    <property type="molecule type" value="Genomic_DNA"/>
</dbReference>
<keyword evidence="2" id="KW-1185">Reference proteome</keyword>
<evidence type="ECO:0000313" key="1">
    <source>
        <dbReference type="EMBL" id="MBM2616229.1"/>
    </source>
</evidence>
<name>A0ABS2A8Q9_9ACTN</name>